<proteinExistence type="predicted"/>
<keyword evidence="1" id="KW-0732">Signal</keyword>
<dbReference type="AlphaFoldDB" id="I7Z9E9"/>
<evidence type="ECO:0000313" key="4">
    <source>
        <dbReference type="Proteomes" id="UP000003704"/>
    </source>
</evidence>
<protein>
    <recommendedName>
        <fullName evidence="2">Beta-lactamase-related domain-containing protein</fullName>
    </recommendedName>
</protein>
<sequence length="398" mass="44182">MFWVASSLRQSLGGLLVASLFLLPASAFALDAALVDSYLQRLRQESGAPGVSAAVMVKGELVYSGGAGFGDLEAGTPQNGLSVHNIGSISKTQAVIAVMQLVEQGKVNLDAEIQTYVPWFPRKQAPITLRQILTHTSGIRHYKSGEFGEGDVLRYQQFDDIEQASKRWMNDELVFTPGQHWLYSSYATNLLQALVERVSGERFETYLRRHVWEPAGMLDTQFDVPSRIVQRRSRGYVLDKSGGRLVNAQQENVSYKYAGGGVISTNEDMLRFGDALNRGLLLQPATMREMLRAQLAPDIEYPSVAIEEEKLLDPLKAPSRPPVQALIWRLGTDPWGGRYIEHSGSVKGTYSELVDYQDDEIIVSLHVNAWATKPDLKQAAEALARLAKLDFAIETKKK</sequence>
<feature type="chain" id="PRO_5003712789" description="Beta-lactamase-related domain-containing protein" evidence="1">
    <location>
        <begin position="30"/>
        <end position="398"/>
    </location>
</feature>
<organism evidence="3 4">
    <name type="scientific">Hydrocarboniphaga effusa AP103</name>
    <dbReference type="NCBI Taxonomy" id="1172194"/>
    <lineage>
        <taxon>Bacteria</taxon>
        <taxon>Pseudomonadati</taxon>
        <taxon>Pseudomonadota</taxon>
        <taxon>Gammaproteobacteria</taxon>
        <taxon>Nevskiales</taxon>
        <taxon>Nevskiaceae</taxon>
        <taxon>Hydrocarboniphaga</taxon>
    </lineage>
</organism>
<dbReference type="RefSeq" id="WP_007186441.1">
    <property type="nucleotide sequence ID" value="NZ_AKGD01000003.1"/>
</dbReference>
<gene>
    <name evidence="3" type="ORF">WQQ_35020</name>
</gene>
<dbReference type="STRING" id="1172194.WQQ_35020"/>
<dbReference type="Pfam" id="PF00144">
    <property type="entry name" value="Beta-lactamase"/>
    <property type="match status" value="1"/>
</dbReference>
<dbReference type="InterPro" id="IPR001466">
    <property type="entry name" value="Beta-lactam-related"/>
</dbReference>
<dbReference type="InterPro" id="IPR052794">
    <property type="entry name" value="Mito_Ser_Protease_LACTB"/>
</dbReference>
<dbReference type="EMBL" id="AKGD01000003">
    <property type="protein sequence ID" value="EIT68307.1"/>
    <property type="molecule type" value="Genomic_DNA"/>
</dbReference>
<reference evidence="3 4" key="1">
    <citation type="journal article" date="2012" name="J. Bacteriol.">
        <title>Genome Sequence of n-Alkane-Degrading Hydrocarboniphaga effusa Strain AP103T (ATCC BAA-332T).</title>
        <authorList>
            <person name="Chang H.K."/>
            <person name="Zylstra G.J."/>
            <person name="Chae J.C."/>
        </authorList>
    </citation>
    <scope>NUCLEOTIDE SEQUENCE [LARGE SCALE GENOMIC DNA]</scope>
    <source>
        <strain evidence="3 4">AP103</strain>
    </source>
</reference>
<dbReference type="PANTHER" id="PTHR46520">
    <property type="entry name" value="SERINE BETA-LACTAMASE-LIKE PROTEIN LACTB, MITOCHONDRIAL"/>
    <property type="match status" value="1"/>
</dbReference>
<dbReference type="InterPro" id="IPR012338">
    <property type="entry name" value="Beta-lactam/transpept-like"/>
</dbReference>
<evidence type="ECO:0000259" key="2">
    <source>
        <dbReference type="Pfam" id="PF00144"/>
    </source>
</evidence>
<evidence type="ECO:0000313" key="3">
    <source>
        <dbReference type="EMBL" id="EIT68307.1"/>
    </source>
</evidence>
<dbReference type="GO" id="GO:0008233">
    <property type="term" value="F:peptidase activity"/>
    <property type="evidence" value="ECO:0007669"/>
    <property type="project" value="TreeGrafter"/>
</dbReference>
<dbReference type="OrthoDB" id="9799367at2"/>
<keyword evidence="4" id="KW-1185">Reference proteome</keyword>
<dbReference type="PANTHER" id="PTHR46520:SF1">
    <property type="entry name" value="SERINE BETA-LACTAMASE-LIKE PROTEIN LACTB, MITOCHONDRIAL"/>
    <property type="match status" value="1"/>
</dbReference>
<comment type="caution">
    <text evidence="3">The sequence shown here is derived from an EMBL/GenBank/DDBJ whole genome shotgun (WGS) entry which is preliminary data.</text>
</comment>
<dbReference type="GO" id="GO:0006508">
    <property type="term" value="P:proteolysis"/>
    <property type="evidence" value="ECO:0007669"/>
    <property type="project" value="TreeGrafter"/>
</dbReference>
<feature type="signal peptide" evidence="1">
    <location>
        <begin position="1"/>
        <end position="29"/>
    </location>
</feature>
<dbReference type="Proteomes" id="UP000003704">
    <property type="component" value="Unassembled WGS sequence"/>
</dbReference>
<dbReference type="GO" id="GO:0019216">
    <property type="term" value="P:regulation of lipid metabolic process"/>
    <property type="evidence" value="ECO:0007669"/>
    <property type="project" value="TreeGrafter"/>
</dbReference>
<evidence type="ECO:0000256" key="1">
    <source>
        <dbReference type="SAM" id="SignalP"/>
    </source>
</evidence>
<dbReference type="Gene3D" id="3.40.710.10">
    <property type="entry name" value="DD-peptidase/beta-lactamase superfamily"/>
    <property type="match status" value="1"/>
</dbReference>
<feature type="domain" description="Beta-lactamase-related" evidence="2">
    <location>
        <begin position="35"/>
        <end position="386"/>
    </location>
</feature>
<dbReference type="SUPFAM" id="SSF56601">
    <property type="entry name" value="beta-lactamase/transpeptidase-like"/>
    <property type="match status" value="1"/>
</dbReference>
<name>I7Z9E9_9GAMM</name>
<accession>I7Z9E9</accession>